<dbReference type="EMBL" id="CP002631">
    <property type="protein sequence ID" value="AEB15386.1"/>
    <property type="molecule type" value="Genomic_DNA"/>
</dbReference>
<dbReference type="Gene3D" id="3.20.20.80">
    <property type="entry name" value="Glycosidases"/>
    <property type="match status" value="1"/>
</dbReference>
<feature type="domain" description="GH18" evidence="2">
    <location>
        <begin position="20"/>
        <end position="318"/>
    </location>
</feature>
<dbReference type="GeneID" id="302999635"/>
<feature type="chain" id="PRO_5003282920" evidence="1">
    <location>
        <begin position="18"/>
        <end position="318"/>
    </location>
</feature>
<dbReference type="PROSITE" id="PS51910">
    <property type="entry name" value="GH18_2"/>
    <property type="match status" value="1"/>
</dbReference>
<dbReference type="InterPro" id="IPR029070">
    <property type="entry name" value="Chitinase_insertion_sf"/>
</dbReference>
<dbReference type="HOGENOM" id="CLU_037415_0_0_12"/>
<dbReference type="SUPFAM" id="SSF51445">
    <property type="entry name" value="(Trans)glycosidases"/>
    <property type="match status" value="1"/>
</dbReference>
<dbReference type="GO" id="GO:0016787">
    <property type="term" value="F:hydrolase activity"/>
    <property type="evidence" value="ECO:0007669"/>
    <property type="project" value="UniProtKB-KW"/>
</dbReference>
<dbReference type="InterPro" id="IPR017853">
    <property type="entry name" value="GH"/>
</dbReference>
<dbReference type="STRING" id="869209.Tresu_2524"/>
<dbReference type="GO" id="GO:0008061">
    <property type="term" value="F:chitin binding"/>
    <property type="evidence" value="ECO:0007669"/>
    <property type="project" value="InterPro"/>
</dbReference>
<dbReference type="PROSITE" id="PS51257">
    <property type="entry name" value="PROKAR_LIPOPROTEIN"/>
    <property type="match status" value="1"/>
</dbReference>
<keyword evidence="4" id="KW-1185">Reference proteome</keyword>
<proteinExistence type="predicted"/>
<dbReference type="Pfam" id="PF00704">
    <property type="entry name" value="Glyco_hydro_18"/>
    <property type="match status" value="1"/>
</dbReference>
<evidence type="ECO:0000256" key="1">
    <source>
        <dbReference type="SAM" id="SignalP"/>
    </source>
</evidence>
<dbReference type="InterPro" id="IPR001223">
    <property type="entry name" value="Glyco_hydro18_cat"/>
</dbReference>
<dbReference type="eggNOG" id="COG3858">
    <property type="taxonomic scope" value="Bacteria"/>
</dbReference>
<organism evidence="3 4">
    <name type="scientific">Treponema succinifaciens (strain ATCC 33096 / DSM 2489 / 6091)</name>
    <dbReference type="NCBI Taxonomy" id="869209"/>
    <lineage>
        <taxon>Bacteria</taxon>
        <taxon>Pseudomonadati</taxon>
        <taxon>Spirochaetota</taxon>
        <taxon>Spirochaetia</taxon>
        <taxon>Spirochaetales</taxon>
        <taxon>Treponemataceae</taxon>
        <taxon>Treponema</taxon>
    </lineage>
</organism>
<reference evidence="4" key="2">
    <citation type="submission" date="2011-04" db="EMBL/GenBank/DDBJ databases">
        <title>The complete genome of chromosome of Treponema succinifaciens DSM 2489.</title>
        <authorList>
            <person name="Lucas S."/>
            <person name="Copeland A."/>
            <person name="Lapidus A."/>
            <person name="Bruce D."/>
            <person name="Goodwin L."/>
            <person name="Pitluck S."/>
            <person name="Peters L."/>
            <person name="Kyrpides N."/>
            <person name="Mavromatis K."/>
            <person name="Ivanova N."/>
            <person name="Ovchinnikova G."/>
            <person name="Teshima H."/>
            <person name="Detter J.C."/>
            <person name="Tapia R."/>
            <person name="Han C."/>
            <person name="Land M."/>
            <person name="Hauser L."/>
            <person name="Markowitz V."/>
            <person name="Cheng J.-F."/>
            <person name="Hugenholtz P."/>
            <person name="Woyke T."/>
            <person name="Wu D."/>
            <person name="Gronow S."/>
            <person name="Wellnitz S."/>
            <person name="Brambilla E."/>
            <person name="Klenk H.-P."/>
            <person name="Eisen J.A."/>
        </authorList>
    </citation>
    <scope>NUCLEOTIDE SEQUENCE [LARGE SCALE GENOMIC DNA]</scope>
    <source>
        <strain evidence="4">ATCC 33096 / DSM 2489 / 6091</strain>
    </source>
</reference>
<dbReference type="Proteomes" id="UP000006852">
    <property type="component" value="Chromosome"/>
</dbReference>
<dbReference type="PANTHER" id="PTHR46066">
    <property type="entry name" value="CHITINASE DOMAIN-CONTAINING PROTEIN 1 FAMILY MEMBER"/>
    <property type="match status" value="1"/>
</dbReference>
<dbReference type="KEGG" id="tsu:Tresu_2524"/>
<keyword evidence="1" id="KW-0732">Signal</keyword>
<dbReference type="InterPro" id="IPR011583">
    <property type="entry name" value="Chitinase_II/V-like_cat"/>
</dbReference>
<gene>
    <name evidence="3" type="ordered locus">Tresu_2524</name>
</gene>
<evidence type="ECO:0000313" key="3">
    <source>
        <dbReference type="EMBL" id="AEB15386.1"/>
    </source>
</evidence>
<evidence type="ECO:0000313" key="4">
    <source>
        <dbReference type="Proteomes" id="UP000006852"/>
    </source>
</evidence>
<evidence type="ECO:0000259" key="2">
    <source>
        <dbReference type="PROSITE" id="PS51910"/>
    </source>
</evidence>
<dbReference type="AlphaFoldDB" id="F2NWR7"/>
<dbReference type="Gene3D" id="3.10.50.10">
    <property type="match status" value="1"/>
</dbReference>
<dbReference type="PANTHER" id="PTHR46066:SF2">
    <property type="entry name" value="CHITINASE DOMAIN-CONTAINING PROTEIN 1"/>
    <property type="match status" value="1"/>
</dbReference>
<reference evidence="3 4" key="1">
    <citation type="journal article" date="2011" name="Stand. Genomic Sci.">
        <title>Complete genome sequence of Treponema succinifaciens type strain (6091).</title>
        <authorList>
            <person name="Han C."/>
            <person name="Gronow S."/>
            <person name="Teshima H."/>
            <person name="Lapidus A."/>
            <person name="Nolan M."/>
            <person name="Lucas S."/>
            <person name="Hammon N."/>
            <person name="Deshpande S."/>
            <person name="Cheng J.F."/>
            <person name="Zeytun A."/>
            <person name="Tapia R."/>
            <person name="Goodwin L."/>
            <person name="Pitluck S."/>
            <person name="Liolios K."/>
            <person name="Pagani I."/>
            <person name="Ivanova N."/>
            <person name="Mavromatis K."/>
            <person name="Mikhailova N."/>
            <person name="Huntemann M."/>
            <person name="Pati A."/>
            <person name="Chen A."/>
            <person name="Palaniappan K."/>
            <person name="Land M."/>
            <person name="Hauser L."/>
            <person name="Brambilla E.M."/>
            <person name="Rohde M."/>
            <person name="Goker M."/>
            <person name="Woyke T."/>
            <person name="Bristow J."/>
            <person name="Eisen J.A."/>
            <person name="Markowitz V."/>
            <person name="Hugenholtz P."/>
            <person name="Kyrpides N.C."/>
            <person name="Klenk H.P."/>
            <person name="Detter J.C."/>
        </authorList>
    </citation>
    <scope>NUCLEOTIDE SEQUENCE [LARGE SCALE GENOMIC DNA]</scope>
    <source>
        <strain evidence="4">ATCC 33096 / DSM 2489 / 6091</strain>
    </source>
</reference>
<keyword evidence="3" id="KW-0378">Hydrolase</keyword>
<feature type="signal peptide" evidence="1">
    <location>
        <begin position="1"/>
        <end position="17"/>
    </location>
</feature>
<protein>
    <submittedName>
        <fullName evidence="3">Glycoside hydrolase family 18</fullName>
    </submittedName>
</protein>
<dbReference type="RefSeq" id="WP_013702637.1">
    <property type="nucleotide sequence ID" value="NC_015385.1"/>
</dbReference>
<dbReference type="GO" id="GO:0005975">
    <property type="term" value="P:carbohydrate metabolic process"/>
    <property type="evidence" value="ECO:0007669"/>
    <property type="project" value="InterPro"/>
</dbReference>
<dbReference type="SMART" id="SM00636">
    <property type="entry name" value="Glyco_18"/>
    <property type="match status" value="1"/>
</dbReference>
<accession>F2NWR7</accession>
<name>F2NWR7_TRES6</name>
<sequence length="318" mass="36311">MKKVITFIALTVLSACAFSQNKIKFNETWSYVLTGYENEFSADLPITDLCYFSAEINEYGEIPSIPNRETVPPEFNGRVHIVAICESRSLSHFVIDPKYKVSKKIIKTLAEATKDFDGLQIDFELVPKRDAENFKIFLKKLKKAIGKDKMLSVCVPARTKTVQDDVYDYKELSSCADRIFIMAYDQHWATSAPGPVSGMDWCKKIADHALNTIPVEKIIMGLPFYGRSWTEPNFSKAWYNSGINRILGENSALEEVQRTEGIPHFEFKTEITVKGWFDDKESLAARCLMLSEKNIPNAGFWRIGQEDKEFWQILSVPD</sequence>